<dbReference type="InterPro" id="IPR007219">
    <property type="entry name" value="XnlR_reg_dom"/>
</dbReference>
<dbReference type="PROSITE" id="PS50048">
    <property type="entry name" value="ZN2_CY6_FUNGAL_2"/>
    <property type="match status" value="1"/>
</dbReference>
<evidence type="ECO:0000256" key="1">
    <source>
        <dbReference type="ARBA" id="ARBA00004123"/>
    </source>
</evidence>
<dbReference type="PROSITE" id="PS00463">
    <property type="entry name" value="ZN2_CY6_FUNGAL_1"/>
    <property type="match status" value="1"/>
</dbReference>
<feature type="compositionally biased region" description="Basic and acidic residues" evidence="8">
    <location>
        <begin position="770"/>
        <end position="779"/>
    </location>
</feature>
<evidence type="ECO:0000256" key="3">
    <source>
        <dbReference type="ARBA" id="ARBA00022833"/>
    </source>
</evidence>
<dbReference type="STRING" id="139825.A0A401GD35"/>
<comment type="caution">
    <text evidence="10">The sequence shown here is derived from an EMBL/GenBank/DDBJ whole genome shotgun (WGS) entry which is preliminary data.</text>
</comment>
<dbReference type="GO" id="GO:0003677">
    <property type="term" value="F:DNA binding"/>
    <property type="evidence" value="ECO:0007669"/>
    <property type="project" value="UniProtKB-KW"/>
</dbReference>
<proteinExistence type="predicted"/>
<feature type="compositionally biased region" description="Basic and acidic residues" evidence="8">
    <location>
        <begin position="7"/>
        <end position="20"/>
    </location>
</feature>
<protein>
    <recommendedName>
        <fullName evidence="9">Zn(2)-C6 fungal-type domain-containing protein</fullName>
    </recommendedName>
</protein>
<dbReference type="GO" id="GO:0006351">
    <property type="term" value="P:DNA-templated transcription"/>
    <property type="evidence" value="ECO:0007669"/>
    <property type="project" value="InterPro"/>
</dbReference>
<evidence type="ECO:0000256" key="6">
    <source>
        <dbReference type="ARBA" id="ARBA00023163"/>
    </source>
</evidence>
<dbReference type="GO" id="GO:0005634">
    <property type="term" value="C:nucleus"/>
    <property type="evidence" value="ECO:0007669"/>
    <property type="project" value="UniProtKB-SubCell"/>
</dbReference>
<sequence length="850" mass="93230">MTGPSSDDERLRIPPERQDSLDPSARRRSTRACDHCRRSKSKCERGASALDQQSCRGCLSLGLSCTYVGPSHKRGPPKGYILAIERRLHQVEALLGTIIGSDDLRARSLVQDLSQDDLARQIIHRVEIGPFGPRGRVAHPFGSTKEDFLASIMNGVEISFRPDNRSPEADVGALVSPSSNWQDCLYHVLRASGSGSSHESSMGRGYSSSSQSHTESLSLTSPVCSGSSWSHFQGEQTGWDLARLEKIGALSEDSTTRVSIRTEDVYIDRDRQLRIIHPTSGLHTLSQYCQLLANNNGKPFELSWPSTIGSLPFGPAAAPSLFQPLMDQQQNILVHYFFNYVHPMYPVINRTYFMVLYNEKFNSFIKGPYNSHNPTLKAFEVLLLCIFSISARYLDIPGGNRDSDEYAAEAVRLLGTVSGISSPLLCQVLLLLGYRSFGIGEAEDAWTYIGMAVRMAYSLGLHRRVGELASASFGLVTSLEQETRQQLWAGCVIADRFVSVLLGRPSMILDGQFDISLVDIPESTGRGPVLNPSPPGNLALQPEEVNENVVLSCFNASCALSVIVGSIANELYPIDRPADSTLYFRAKRLEDKLSGWMESTSSLLNFNLATVNVHSAPCIFELQLHYWWAVILLHRVFIYDSWMKCMFRPGDRPSQACTACQDAAGHISSIVTVFVKQWEKFASAFLPGYILAAGAVDLMLSKLSHHTTEGGTRLRHNLTALRKVEVTWPMASIVQKLLHACPSNFPTTSFVLSSPHSGRKRSTGEASQSTEHREPKTDCRPQMVSSPVKDLVSFDTQGRVQGLGSALGIVTSPPCPGFQDPGEGSSNGSSLPGVTYSSATMHSLGAFGLW</sequence>
<comment type="subcellular location">
    <subcellularLocation>
        <location evidence="1">Nucleus</location>
    </subcellularLocation>
</comment>
<dbReference type="EMBL" id="BFAD01000002">
    <property type="protein sequence ID" value="GBE80077.1"/>
    <property type="molecule type" value="Genomic_DNA"/>
</dbReference>
<dbReference type="Gene3D" id="4.10.240.10">
    <property type="entry name" value="Zn(2)-C6 fungal-type DNA-binding domain"/>
    <property type="match status" value="1"/>
</dbReference>
<name>A0A401GD35_9APHY</name>
<feature type="region of interest" description="Disordered" evidence="8">
    <location>
        <begin position="752"/>
        <end position="785"/>
    </location>
</feature>
<dbReference type="Pfam" id="PF00172">
    <property type="entry name" value="Zn_clus"/>
    <property type="match status" value="1"/>
</dbReference>
<dbReference type="Proteomes" id="UP000287166">
    <property type="component" value="Unassembled WGS sequence"/>
</dbReference>
<gene>
    <name evidence="10" type="ORF">SCP_0212800</name>
</gene>
<dbReference type="SMART" id="SM00066">
    <property type="entry name" value="GAL4"/>
    <property type="match status" value="1"/>
</dbReference>
<dbReference type="InParanoid" id="A0A401GD35"/>
<keyword evidence="5" id="KW-0238">DNA-binding</keyword>
<dbReference type="GO" id="GO:0008270">
    <property type="term" value="F:zinc ion binding"/>
    <property type="evidence" value="ECO:0007669"/>
    <property type="project" value="InterPro"/>
</dbReference>
<evidence type="ECO:0000256" key="7">
    <source>
        <dbReference type="ARBA" id="ARBA00023242"/>
    </source>
</evidence>
<evidence type="ECO:0000313" key="11">
    <source>
        <dbReference type="Proteomes" id="UP000287166"/>
    </source>
</evidence>
<evidence type="ECO:0000256" key="5">
    <source>
        <dbReference type="ARBA" id="ARBA00023125"/>
    </source>
</evidence>
<feature type="region of interest" description="Disordered" evidence="8">
    <location>
        <begin position="1"/>
        <end position="30"/>
    </location>
</feature>
<dbReference type="SMART" id="SM00906">
    <property type="entry name" value="Fungal_trans"/>
    <property type="match status" value="1"/>
</dbReference>
<dbReference type="GeneID" id="38776994"/>
<dbReference type="OrthoDB" id="2123952at2759"/>
<evidence type="ECO:0000256" key="4">
    <source>
        <dbReference type="ARBA" id="ARBA00023015"/>
    </source>
</evidence>
<evidence type="ECO:0000256" key="8">
    <source>
        <dbReference type="SAM" id="MobiDB-lite"/>
    </source>
</evidence>
<accession>A0A401GD35</accession>
<feature type="domain" description="Zn(2)-C6 fungal-type" evidence="9">
    <location>
        <begin position="32"/>
        <end position="67"/>
    </location>
</feature>
<evidence type="ECO:0000313" key="10">
    <source>
        <dbReference type="EMBL" id="GBE80077.1"/>
    </source>
</evidence>
<dbReference type="FunCoup" id="A0A401GD35">
    <property type="interactions" value="27"/>
</dbReference>
<dbReference type="PANTHER" id="PTHR31313:SF81">
    <property type="entry name" value="TY1 ENHANCER ACTIVATOR"/>
    <property type="match status" value="1"/>
</dbReference>
<keyword evidence="6" id="KW-0804">Transcription</keyword>
<dbReference type="CDD" id="cd12148">
    <property type="entry name" value="fungal_TF_MHR"/>
    <property type="match status" value="1"/>
</dbReference>
<dbReference type="Pfam" id="PF04082">
    <property type="entry name" value="Fungal_trans"/>
    <property type="match status" value="1"/>
</dbReference>
<dbReference type="RefSeq" id="XP_027610990.1">
    <property type="nucleotide sequence ID" value="XM_027755189.1"/>
</dbReference>
<keyword evidence="4" id="KW-0805">Transcription regulation</keyword>
<keyword evidence="7" id="KW-0539">Nucleus</keyword>
<evidence type="ECO:0000256" key="2">
    <source>
        <dbReference type="ARBA" id="ARBA00022723"/>
    </source>
</evidence>
<keyword evidence="3" id="KW-0862">Zinc</keyword>
<dbReference type="PANTHER" id="PTHR31313">
    <property type="entry name" value="TY1 ENHANCER ACTIVATOR"/>
    <property type="match status" value="1"/>
</dbReference>
<dbReference type="SUPFAM" id="SSF57701">
    <property type="entry name" value="Zn2/Cys6 DNA-binding domain"/>
    <property type="match status" value="1"/>
</dbReference>
<dbReference type="CDD" id="cd00067">
    <property type="entry name" value="GAL4"/>
    <property type="match status" value="1"/>
</dbReference>
<dbReference type="InterPro" id="IPR036864">
    <property type="entry name" value="Zn2-C6_fun-type_DNA-bd_sf"/>
</dbReference>
<dbReference type="InterPro" id="IPR001138">
    <property type="entry name" value="Zn2Cys6_DnaBD"/>
</dbReference>
<dbReference type="AlphaFoldDB" id="A0A401GD35"/>
<keyword evidence="11" id="KW-1185">Reference proteome</keyword>
<organism evidence="10 11">
    <name type="scientific">Sparassis crispa</name>
    <dbReference type="NCBI Taxonomy" id="139825"/>
    <lineage>
        <taxon>Eukaryota</taxon>
        <taxon>Fungi</taxon>
        <taxon>Dikarya</taxon>
        <taxon>Basidiomycota</taxon>
        <taxon>Agaricomycotina</taxon>
        <taxon>Agaricomycetes</taxon>
        <taxon>Polyporales</taxon>
        <taxon>Sparassidaceae</taxon>
        <taxon>Sparassis</taxon>
    </lineage>
</organism>
<dbReference type="GO" id="GO:0000981">
    <property type="term" value="F:DNA-binding transcription factor activity, RNA polymerase II-specific"/>
    <property type="evidence" value="ECO:0007669"/>
    <property type="project" value="InterPro"/>
</dbReference>
<evidence type="ECO:0000259" key="9">
    <source>
        <dbReference type="PROSITE" id="PS50048"/>
    </source>
</evidence>
<keyword evidence="2" id="KW-0479">Metal-binding</keyword>
<reference evidence="10 11" key="1">
    <citation type="journal article" date="2018" name="Sci. Rep.">
        <title>Genome sequence of the cauliflower mushroom Sparassis crispa (Hanabiratake) and its association with beneficial usage.</title>
        <authorList>
            <person name="Kiyama R."/>
            <person name="Furutani Y."/>
            <person name="Kawaguchi K."/>
            <person name="Nakanishi T."/>
        </authorList>
    </citation>
    <scope>NUCLEOTIDE SEQUENCE [LARGE SCALE GENOMIC DNA]</scope>
</reference>
<feature type="region of interest" description="Disordered" evidence="8">
    <location>
        <begin position="195"/>
        <end position="219"/>
    </location>
</feature>
<dbReference type="InterPro" id="IPR051615">
    <property type="entry name" value="Transcr_Regulatory_Elem"/>
</dbReference>